<dbReference type="PANTHER" id="PTHR22938:SF0">
    <property type="entry name" value="E3 UBIQUITIN-PROTEIN LIGASE ZNF598"/>
    <property type="match status" value="1"/>
</dbReference>
<protein>
    <submittedName>
        <fullName evidence="3">Zinc finger protein 598, E3 ubiquitin ligase</fullName>
    </submittedName>
</protein>
<feature type="domain" description="ZNF598 C2H2 zinc finger" evidence="2">
    <location>
        <begin position="810"/>
        <end position="843"/>
    </location>
</feature>
<reference evidence="3" key="3">
    <citation type="submission" date="2025-09" db="UniProtKB">
        <authorList>
            <consortium name="Ensembl"/>
        </authorList>
    </citation>
    <scope>IDENTIFICATION</scope>
    <source>
        <strain evidence="3">Boxer</strain>
    </source>
</reference>
<feature type="compositionally biased region" description="Polar residues" evidence="1">
    <location>
        <begin position="280"/>
        <end position="296"/>
    </location>
</feature>
<feature type="region of interest" description="Disordered" evidence="1">
    <location>
        <begin position="539"/>
        <end position="589"/>
    </location>
</feature>
<proteinExistence type="predicted"/>
<dbReference type="AlphaFoldDB" id="A0A8I3P811"/>
<reference evidence="3" key="1">
    <citation type="submission" date="2020-03" db="EMBL/GenBank/DDBJ databases">
        <title>Long-read based genome assembly of a Labrador retriever dog.</title>
        <authorList>
            <person name="Eory L."/>
            <person name="Zhang W."/>
            <person name="Schoenebeck J."/>
        </authorList>
    </citation>
    <scope>NUCLEOTIDE SEQUENCE [LARGE SCALE GENOMIC DNA]</scope>
    <source>
        <strain evidence="3">Labrador retriever</strain>
    </source>
</reference>
<feature type="region of interest" description="Disordered" evidence="1">
    <location>
        <begin position="1"/>
        <end position="24"/>
    </location>
</feature>
<accession>A0A8I3P811</accession>
<dbReference type="GeneTree" id="ENSGT00390000014178"/>
<dbReference type="GO" id="GO:0072344">
    <property type="term" value="P:rescue of stalled ribosome"/>
    <property type="evidence" value="ECO:0007669"/>
    <property type="project" value="InterPro"/>
</dbReference>
<evidence type="ECO:0000313" key="4">
    <source>
        <dbReference type="Proteomes" id="UP000805418"/>
    </source>
</evidence>
<feature type="region of interest" description="Disordered" evidence="1">
    <location>
        <begin position="598"/>
        <end position="617"/>
    </location>
</feature>
<reference evidence="3" key="2">
    <citation type="submission" date="2025-08" db="UniProtKB">
        <authorList>
            <consortium name="Ensembl"/>
        </authorList>
    </citation>
    <scope>IDENTIFICATION</scope>
    <source>
        <strain evidence="3">Boxer</strain>
    </source>
</reference>
<name>A0A8I3P811_CANLF</name>
<feature type="compositionally biased region" description="Polar residues" evidence="1">
    <location>
        <begin position="453"/>
        <end position="471"/>
    </location>
</feature>
<feature type="compositionally biased region" description="Basic and acidic residues" evidence="1">
    <location>
        <begin position="321"/>
        <end position="349"/>
    </location>
</feature>
<feature type="compositionally biased region" description="Basic residues" evidence="1">
    <location>
        <begin position="249"/>
        <end position="259"/>
    </location>
</feature>
<feature type="compositionally biased region" description="Polar residues" evidence="1">
    <location>
        <begin position="370"/>
        <end position="394"/>
    </location>
</feature>
<dbReference type="Ensembl" id="ENSCAFT00845030859.1">
    <property type="protein sequence ID" value="ENSCAFP00845024191.1"/>
    <property type="gene ID" value="ENSCAFG00845017173.1"/>
</dbReference>
<dbReference type="Pfam" id="PF23208">
    <property type="entry name" value="zf_C2H2_ZNF598"/>
    <property type="match status" value="1"/>
</dbReference>
<dbReference type="Proteomes" id="UP000805418">
    <property type="component" value="Chromosome 6"/>
</dbReference>
<dbReference type="InterPro" id="IPR044288">
    <property type="entry name" value="ZNF598/HEL2"/>
</dbReference>
<dbReference type="Pfam" id="PF25447">
    <property type="entry name" value="RING_ZNF598"/>
    <property type="match status" value="1"/>
</dbReference>
<sequence length="853" mass="90941">RAAPAGNAGRPALEARGTAAPERGGGSCVLCCGGTCEALRATALGREAGCCFFLRAAHDCAVCREELRQVSFMHLTHLASHQLQHEKKYDIYFADGKFPLSWDRLGVEGCRTCKPLAPFSLPDIHCLFFFVDERKWYRSVIWYSWTPLRHRRARGRLRRTSHTVRTHSKVVTSSSYLTIEQKCSKSDRADDHYFCHFCDSDGAQDYYRWARAPEEACVLCEEGRCSSEQFTHAFRTEIDLKAHRTACHSRSRAKARQKRPQIDLCTASATPRGTRAGARVSQQGRRTASGRGAQQSRRGEDVAAAIRASVAAQQQQQPQQETRKSEDREEGGRPKKEEAGLRGLEELRGPRRPARTQGEGPGLKEASPNDPVSQEGLPTTSPATGATLPSTLPAPSSKLKDEDFPSLCASTSSSSSSAAAALGPSGLALAYPVPARGRSAFQEDDFPALVSASKPSTAPTSLISAWNSSGNKKVAHPSAGAQAAGGSTQPPRKAGKGAKGGRKGGPVPSEEEEEDGRSGLTAQELRSVPTTVAVSSLLALASTQTVTKVGKKKKVGSEKPGATSPPLPLPDRDGPLGAEQAPATTTGRAEGPVALIVNGHTEGPAPARSTPKEPPGLPRPLGPLPCPPAQEDFPALGVPCPPRMPPPPGFNAVVLLKGTPPPPPPGLVPPVSKPPPGFSGLLPSPHPACVPSTATTTKAPRLTPAPQAYLVPENFRERNLQLIQSIKDFLQSDEARFGQFKSHSGEFRQVSQAGVWGAGVATVGARAWPGHDWLWLWVAGHDLCREASGHQGQEEQEERSAWQAGPRGAGLDCCVCPTCQQVLAHGDVSSHQALHAAQDNDFPSLQAIARILT</sequence>
<feature type="compositionally biased region" description="Low complexity" evidence="1">
    <location>
        <begin position="405"/>
        <end position="421"/>
    </location>
</feature>
<feature type="compositionally biased region" description="Low complexity" evidence="1">
    <location>
        <begin position="303"/>
        <end position="320"/>
    </location>
</feature>
<evidence type="ECO:0000313" key="3">
    <source>
        <dbReference type="Ensembl" id="ENSCAFP00845024191.1"/>
    </source>
</evidence>
<dbReference type="InterPro" id="IPR059042">
    <property type="entry name" value="Znf_C2H2_ZNF598"/>
</dbReference>
<gene>
    <name evidence="3" type="primary">ZNF598</name>
</gene>
<feature type="compositionally biased region" description="Basic residues" evidence="1">
    <location>
        <begin position="493"/>
        <end position="502"/>
    </location>
</feature>
<feature type="region of interest" description="Disordered" evidence="1">
    <location>
        <begin position="249"/>
        <end position="421"/>
    </location>
</feature>
<keyword evidence="4" id="KW-1185">Reference proteome</keyword>
<evidence type="ECO:0000259" key="2">
    <source>
        <dbReference type="Pfam" id="PF23208"/>
    </source>
</evidence>
<organism evidence="3 4">
    <name type="scientific">Canis lupus familiaris</name>
    <name type="common">Dog</name>
    <name type="synonym">Canis familiaris</name>
    <dbReference type="NCBI Taxonomy" id="9615"/>
    <lineage>
        <taxon>Eukaryota</taxon>
        <taxon>Metazoa</taxon>
        <taxon>Chordata</taxon>
        <taxon>Craniata</taxon>
        <taxon>Vertebrata</taxon>
        <taxon>Euteleostomi</taxon>
        <taxon>Mammalia</taxon>
        <taxon>Eutheria</taxon>
        <taxon>Laurasiatheria</taxon>
        <taxon>Carnivora</taxon>
        <taxon>Caniformia</taxon>
        <taxon>Canidae</taxon>
        <taxon>Canis</taxon>
    </lineage>
</organism>
<feature type="region of interest" description="Disordered" evidence="1">
    <location>
        <begin position="451"/>
        <end position="527"/>
    </location>
</feature>
<dbReference type="PANTHER" id="PTHR22938">
    <property type="entry name" value="ZINC FINGER PROTEIN 598"/>
    <property type="match status" value="1"/>
</dbReference>
<evidence type="ECO:0000256" key="1">
    <source>
        <dbReference type="SAM" id="MobiDB-lite"/>
    </source>
</evidence>
<dbReference type="GO" id="GO:0061630">
    <property type="term" value="F:ubiquitin protein ligase activity"/>
    <property type="evidence" value="ECO:0007669"/>
    <property type="project" value="InterPro"/>
</dbReference>
<feature type="compositionally biased region" description="Low complexity" evidence="1">
    <location>
        <begin position="1"/>
        <end position="12"/>
    </location>
</feature>
<dbReference type="OrthoDB" id="3838338at2759"/>